<evidence type="ECO:0000256" key="3">
    <source>
        <dbReference type="ARBA" id="ARBA00008548"/>
    </source>
</evidence>
<evidence type="ECO:0000256" key="20">
    <source>
        <dbReference type="ARBA" id="ARBA00023242"/>
    </source>
</evidence>
<dbReference type="SMART" id="SM00570">
    <property type="entry name" value="AWS"/>
    <property type="match status" value="1"/>
</dbReference>
<feature type="region of interest" description="Disordered" evidence="22">
    <location>
        <begin position="988"/>
        <end position="1206"/>
    </location>
</feature>
<organism evidence="27 28">
    <name type="scientific">Blomia tropicalis</name>
    <name type="common">Mite</name>
    <dbReference type="NCBI Taxonomy" id="40697"/>
    <lineage>
        <taxon>Eukaryota</taxon>
        <taxon>Metazoa</taxon>
        <taxon>Ecdysozoa</taxon>
        <taxon>Arthropoda</taxon>
        <taxon>Chelicerata</taxon>
        <taxon>Arachnida</taxon>
        <taxon>Acari</taxon>
        <taxon>Acariformes</taxon>
        <taxon>Sarcoptiformes</taxon>
        <taxon>Astigmata</taxon>
        <taxon>Glycyphagoidea</taxon>
        <taxon>Echimyopodidae</taxon>
        <taxon>Blomia</taxon>
    </lineage>
</organism>
<dbReference type="PROSITE" id="PS51215">
    <property type="entry name" value="AWS"/>
    <property type="match status" value="1"/>
</dbReference>
<dbReference type="InterPro" id="IPR044437">
    <property type="entry name" value="SETD2/Set2_SET"/>
</dbReference>
<keyword evidence="12" id="KW-0479">Metal-binding</keyword>
<dbReference type="PROSITE" id="PS50280">
    <property type="entry name" value="SET"/>
    <property type="match status" value="1"/>
</dbReference>
<evidence type="ECO:0000256" key="16">
    <source>
        <dbReference type="ARBA" id="ARBA00023015"/>
    </source>
</evidence>
<evidence type="ECO:0000256" key="17">
    <source>
        <dbReference type="ARBA" id="ARBA00023125"/>
    </source>
</evidence>
<dbReference type="PRINTS" id="PR02031">
    <property type="entry name" value="CYSSERRICHNP"/>
</dbReference>
<dbReference type="PROSITE" id="PS50868">
    <property type="entry name" value="POST_SET"/>
    <property type="match status" value="1"/>
</dbReference>
<keyword evidence="6" id="KW-0217">Developmental protein</keyword>
<feature type="compositionally biased region" description="Basic and acidic residues" evidence="22">
    <location>
        <begin position="1197"/>
        <end position="1206"/>
    </location>
</feature>
<evidence type="ECO:0000259" key="24">
    <source>
        <dbReference type="PROSITE" id="PS50280"/>
    </source>
</evidence>
<dbReference type="PROSITE" id="PS50020">
    <property type="entry name" value="WW_DOMAIN_2"/>
    <property type="match status" value="1"/>
</dbReference>
<evidence type="ECO:0000256" key="6">
    <source>
        <dbReference type="ARBA" id="ARBA00022473"/>
    </source>
</evidence>
<keyword evidence="28" id="KW-1185">Reference proteome</keyword>
<dbReference type="InterPro" id="IPR001202">
    <property type="entry name" value="WW_dom"/>
</dbReference>
<keyword evidence="17" id="KW-0238">DNA-binding</keyword>
<feature type="domain" description="AWS" evidence="26">
    <location>
        <begin position="1275"/>
        <end position="1328"/>
    </location>
</feature>
<keyword evidence="13" id="KW-0221">Differentiation</keyword>
<dbReference type="InterPro" id="IPR046341">
    <property type="entry name" value="SET_dom_sf"/>
</dbReference>
<dbReference type="GO" id="GO:0003677">
    <property type="term" value="F:DNA binding"/>
    <property type="evidence" value="ECO:0007669"/>
    <property type="project" value="UniProtKB-KW"/>
</dbReference>
<evidence type="ECO:0000256" key="22">
    <source>
        <dbReference type="SAM" id="MobiDB-lite"/>
    </source>
</evidence>
<keyword evidence="9" id="KW-0808">Transferase</keyword>
<evidence type="ECO:0000313" key="28">
    <source>
        <dbReference type="Proteomes" id="UP001142055"/>
    </source>
</evidence>
<evidence type="ECO:0000256" key="4">
    <source>
        <dbReference type="ARBA" id="ARBA00012178"/>
    </source>
</evidence>
<evidence type="ECO:0000259" key="25">
    <source>
        <dbReference type="PROSITE" id="PS50868"/>
    </source>
</evidence>
<dbReference type="InterPro" id="IPR013257">
    <property type="entry name" value="SRI"/>
</dbReference>
<evidence type="ECO:0000313" key="27">
    <source>
        <dbReference type="EMBL" id="KAJ6216886.1"/>
    </source>
</evidence>
<reference evidence="27" key="1">
    <citation type="submission" date="2022-12" db="EMBL/GenBank/DDBJ databases">
        <title>Genome assemblies of Blomia tropicalis.</title>
        <authorList>
            <person name="Cui Y."/>
        </authorList>
    </citation>
    <scope>NUCLEOTIDE SEQUENCE</scope>
    <source>
        <tissue evidence="27">Adult mites</tissue>
    </source>
</reference>
<keyword evidence="11" id="KW-0053">Apoptosis</keyword>
<dbReference type="FunFam" id="2.170.270.10:FF:000016">
    <property type="entry name" value="Histone-lysine N-methyltransferase"/>
    <property type="match status" value="1"/>
</dbReference>
<dbReference type="SUPFAM" id="SSF82199">
    <property type="entry name" value="SET domain"/>
    <property type="match status" value="1"/>
</dbReference>
<dbReference type="Pfam" id="PF08236">
    <property type="entry name" value="SRI"/>
    <property type="match status" value="1"/>
</dbReference>
<name>A0A9Q0M0R7_BLOTA</name>
<evidence type="ECO:0000256" key="10">
    <source>
        <dbReference type="ARBA" id="ARBA00022691"/>
    </source>
</evidence>
<evidence type="ECO:0000256" key="21">
    <source>
        <dbReference type="SAM" id="Coils"/>
    </source>
</evidence>
<feature type="compositionally biased region" description="Basic and acidic residues" evidence="22">
    <location>
        <begin position="1041"/>
        <end position="1050"/>
    </location>
</feature>
<dbReference type="InterPro" id="IPR023260">
    <property type="entry name" value="Cys/Ser-rich_nuc_prot"/>
</dbReference>
<comment type="caution">
    <text evidence="27">The sequence shown here is derived from an EMBL/GenBank/DDBJ whole genome shotgun (WGS) entry which is preliminary data.</text>
</comment>
<feature type="domain" description="SET" evidence="24">
    <location>
        <begin position="1330"/>
        <end position="1447"/>
    </location>
</feature>
<feature type="compositionally biased region" description="Basic and acidic residues" evidence="22">
    <location>
        <begin position="1098"/>
        <end position="1114"/>
    </location>
</feature>
<dbReference type="Gene3D" id="2.170.270.10">
    <property type="entry name" value="SET domain"/>
    <property type="match status" value="1"/>
</dbReference>
<feature type="compositionally biased region" description="Low complexity" evidence="22">
    <location>
        <begin position="1022"/>
        <end position="1032"/>
    </location>
</feature>
<keyword evidence="8" id="KW-0489">Methyltransferase</keyword>
<dbReference type="GO" id="GO:0046872">
    <property type="term" value="F:metal ion binding"/>
    <property type="evidence" value="ECO:0007669"/>
    <property type="project" value="UniProtKB-KW"/>
</dbReference>
<dbReference type="GO" id="GO:0030154">
    <property type="term" value="P:cell differentiation"/>
    <property type="evidence" value="ECO:0007669"/>
    <property type="project" value="UniProtKB-KW"/>
</dbReference>
<evidence type="ECO:0000256" key="1">
    <source>
        <dbReference type="ARBA" id="ARBA00004123"/>
    </source>
</evidence>
<dbReference type="InterPro" id="IPR003616">
    <property type="entry name" value="Post-SET_dom"/>
</dbReference>
<feature type="region of interest" description="Disordered" evidence="22">
    <location>
        <begin position="493"/>
        <end position="522"/>
    </location>
</feature>
<dbReference type="Pfam" id="PF16019">
    <property type="entry name" value="CSRNP_N"/>
    <property type="match status" value="1"/>
</dbReference>
<keyword evidence="19" id="KW-0804">Transcription</keyword>
<evidence type="ECO:0000256" key="11">
    <source>
        <dbReference type="ARBA" id="ARBA00022703"/>
    </source>
</evidence>
<keyword evidence="20" id="KW-0539">Nucleus</keyword>
<evidence type="ECO:0000256" key="19">
    <source>
        <dbReference type="ARBA" id="ARBA00023163"/>
    </source>
</evidence>
<gene>
    <name evidence="27" type="ORF">RDWZM_008043</name>
</gene>
<dbReference type="InterPro" id="IPR001214">
    <property type="entry name" value="SET_dom"/>
</dbReference>
<keyword evidence="15" id="KW-0156">Chromatin regulator</keyword>
<evidence type="ECO:0000256" key="15">
    <source>
        <dbReference type="ARBA" id="ARBA00022853"/>
    </source>
</evidence>
<evidence type="ECO:0000256" key="2">
    <source>
        <dbReference type="ARBA" id="ARBA00004286"/>
    </source>
</evidence>
<evidence type="ECO:0000259" key="23">
    <source>
        <dbReference type="PROSITE" id="PS50020"/>
    </source>
</evidence>
<feature type="compositionally biased region" description="Basic residues" evidence="22">
    <location>
        <begin position="1115"/>
        <end position="1138"/>
    </location>
</feature>
<dbReference type="SMART" id="SM00508">
    <property type="entry name" value="PostSET"/>
    <property type="match status" value="1"/>
</dbReference>
<evidence type="ECO:0000259" key="26">
    <source>
        <dbReference type="PROSITE" id="PS51215"/>
    </source>
</evidence>
<comment type="similarity">
    <text evidence="3">Belongs to the AXUD1 family.</text>
</comment>
<feature type="region of interest" description="Disordered" evidence="22">
    <location>
        <begin position="169"/>
        <end position="198"/>
    </location>
</feature>
<dbReference type="SMART" id="SM00317">
    <property type="entry name" value="SET"/>
    <property type="match status" value="1"/>
</dbReference>
<feature type="region of interest" description="Disordered" evidence="22">
    <location>
        <begin position="1480"/>
        <end position="1500"/>
    </location>
</feature>
<evidence type="ECO:0000256" key="12">
    <source>
        <dbReference type="ARBA" id="ARBA00022723"/>
    </source>
</evidence>
<dbReference type="Proteomes" id="UP001142055">
    <property type="component" value="Chromosome 3"/>
</dbReference>
<dbReference type="Pfam" id="PF17907">
    <property type="entry name" value="AWS"/>
    <property type="match status" value="1"/>
</dbReference>
<feature type="compositionally biased region" description="Polar residues" evidence="22">
    <location>
        <begin position="1144"/>
        <end position="1196"/>
    </location>
</feature>
<evidence type="ECO:0000256" key="5">
    <source>
        <dbReference type="ARBA" id="ARBA00022454"/>
    </source>
</evidence>
<keyword evidence="21" id="KW-0175">Coiled coil</keyword>
<keyword evidence="14" id="KW-0862">Zinc</keyword>
<accession>A0A9Q0M0R7</accession>
<keyword evidence="16" id="KW-0805">Transcription regulation</keyword>
<feature type="compositionally biased region" description="Basic and acidic residues" evidence="22">
    <location>
        <begin position="1743"/>
        <end position="1764"/>
    </location>
</feature>
<dbReference type="GO" id="GO:0006915">
    <property type="term" value="P:apoptotic process"/>
    <property type="evidence" value="ECO:0007669"/>
    <property type="project" value="UniProtKB-KW"/>
</dbReference>
<dbReference type="Pfam" id="PF00856">
    <property type="entry name" value="SET"/>
    <property type="match status" value="1"/>
</dbReference>
<feature type="compositionally biased region" description="Polar residues" evidence="22">
    <location>
        <begin position="493"/>
        <end position="518"/>
    </location>
</feature>
<feature type="coiled-coil region" evidence="21">
    <location>
        <begin position="1846"/>
        <end position="1880"/>
    </location>
</feature>
<dbReference type="GO" id="GO:0032259">
    <property type="term" value="P:methylation"/>
    <property type="evidence" value="ECO:0007669"/>
    <property type="project" value="UniProtKB-KW"/>
</dbReference>
<dbReference type="InterPro" id="IPR038190">
    <property type="entry name" value="SRI_sf"/>
</dbReference>
<feature type="domain" description="Post-SET" evidence="25">
    <location>
        <begin position="1454"/>
        <end position="1470"/>
    </location>
</feature>
<dbReference type="GO" id="GO:0005694">
    <property type="term" value="C:chromosome"/>
    <property type="evidence" value="ECO:0007669"/>
    <property type="project" value="UniProtKB-SubCell"/>
</dbReference>
<protein>
    <recommendedName>
        <fullName evidence="4">[histone H3]-lysine(36) N-trimethyltransferase</fullName>
        <ecNumber evidence="4">2.1.1.359</ecNumber>
    </recommendedName>
</protein>
<evidence type="ECO:0000256" key="9">
    <source>
        <dbReference type="ARBA" id="ARBA00022679"/>
    </source>
</evidence>
<feature type="domain" description="WW" evidence="23">
    <location>
        <begin position="2053"/>
        <end position="2085"/>
    </location>
</feature>
<feature type="compositionally biased region" description="Polar residues" evidence="22">
    <location>
        <begin position="1051"/>
        <end position="1097"/>
    </location>
</feature>
<dbReference type="PANTHER" id="PTHR46711">
    <property type="entry name" value="HISTONE-LYSINE N-METHYLTRANSFERASE SETD2"/>
    <property type="match status" value="1"/>
</dbReference>
<keyword evidence="10" id="KW-0949">S-adenosyl-L-methionine</keyword>
<feature type="region of interest" description="Disordered" evidence="22">
    <location>
        <begin position="1639"/>
        <end position="1686"/>
    </location>
</feature>
<evidence type="ECO:0000256" key="8">
    <source>
        <dbReference type="ARBA" id="ARBA00022603"/>
    </source>
</evidence>
<evidence type="ECO:0000256" key="13">
    <source>
        <dbReference type="ARBA" id="ARBA00022782"/>
    </source>
</evidence>
<dbReference type="Gene3D" id="1.10.1740.100">
    <property type="entry name" value="Set2, Rpb1 interacting domain"/>
    <property type="match status" value="1"/>
</dbReference>
<evidence type="ECO:0000256" key="14">
    <source>
        <dbReference type="ARBA" id="ARBA00022833"/>
    </source>
</evidence>
<dbReference type="InterPro" id="IPR042294">
    <property type="entry name" value="SETD2_animal"/>
</dbReference>
<dbReference type="InterPro" id="IPR031972">
    <property type="entry name" value="CSRNP_N"/>
</dbReference>
<feature type="compositionally biased region" description="Basic and acidic residues" evidence="22">
    <location>
        <begin position="1639"/>
        <end position="1674"/>
    </location>
</feature>
<proteinExistence type="inferred from homology"/>
<feature type="compositionally biased region" description="Polar residues" evidence="22">
    <location>
        <begin position="1675"/>
        <end position="1686"/>
    </location>
</feature>
<keyword evidence="18" id="KW-0010">Activator</keyword>
<keyword evidence="7" id="KW-0597">Phosphoprotein</keyword>
<evidence type="ECO:0000256" key="7">
    <source>
        <dbReference type="ARBA" id="ARBA00022553"/>
    </source>
</evidence>
<dbReference type="GO" id="GO:0006355">
    <property type="term" value="P:regulation of DNA-templated transcription"/>
    <property type="evidence" value="ECO:0007669"/>
    <property type="project" value="InterPro"/>
</dbReference>
<dbReference type="InterPro" id="IPR006560">
    <property type="entry name" value="AWS_dom"/>
</dbReference>
<dbReference type="OMA" id="QSEKMPG"/>
<dbReference type="GO" id="GO:0140955">
    <property type="term" value="F:histone H3K36 trimethyltransferase activity"/>
    <property type="evidence" value="ECO:0007669"/>
    <property type="project" value="UniProtKB-EC"/>
</dbReference>
<evidence type="ECO:0000256" key="18">
    <source>
        <dbReference type="ARBA" id="ARBA00023159"/>
    </source>
</evidence>
<dbReference type="CDD" id="cd19172">
    <property type="entry name" value="SET_SETD2"/>
    <property type="match status" value="1"/>
</dbReference>
<keyword evidence="5" id="KW-0158">Chromosome</keyword>
<dbReference type="GO" id="GO:0005634">
    <property type="term" value="C:nucleus"/>
    <property type="evidence" value="ECO:0007669"/>
    <property type="project" value="UniProtKB-SubCell"/>
</dbReference>
<feature type="region of interest" description="Disordered" evidence="22">
    <location>
        <begin position="1743"/>
        <end position="1771"/>
    </location>
</feature>
<dbReference type="EMBL" id="JAPWDV010000003">
    <property type="protein sequence ID" value="KAJ6216886.1"/>
    <property type="molecule type" value="Genomic_DNA"/>
</dbReference>
<comment type="subcellular location">
    <subcellularLocation>
        <location evidence="2">Chromosome</location>
    </subcellularLocation>
    <subcellularLocation>
        <location evidence="1">Nucleus</location>
    </subcellularLocation>
</comment>
<dbReference type="PANTHER" id="PTHR46711:SF1">
    <property type="entry name" value="HISTONE-LYSINE N-METHYLTRANSFERASE SETD2"/>
    <property type="match status" value="1"/>
</dbReference>
<dbReference type="EC" id="2.1.1.359" evidence="4"/>
<sequence>MTKRTFLETSSEEGDVSEISKPTTKIIRVDDNPNSSFSDKCIQVDTDISHDGVSTNIETISCTHIIDNHDDGQVEIEKNLEDKEIILSYSNESTQTNNSNEVVEEDILNNQRLESIASASTTNDGNDQITVLQVTTINNNDQCSSDIINSGPNSSSYIDCVSSTDCNPSHHLTSSSSTEDDSKTDIYLSDGSNSSNSNSTIVCSEELFFNGVTVYYFRRSQGFTCIPSQGGSTLGMENTHTFSREFTLESHAEERKRNHREILLRHRRFAKMNKNSSTSESEDDSCDDLSDLSDVDLENDSCYFLQPVPIRERRALLRASGVRKIETTEKEECRDIRISREYCGCDCQVYCNPELCSCHLAGIKCQVDRMSFPCGCSRGGCSNKNGRIEFNPHRVRTHFIHTIMRIEMEKYQNQPESSGVQNVTAVSNNSNTSQQHTTTTDNYCASTSNYVNSPMASQCNQSMQSSQDMYMSMQNNQVGYTLESQHLMMPGSNNYADQSCVNNEYSPDNSSYSENSDYTSDDFDDEVQTEKISDQNEQGELYVSGVQHQSNYGQEMVHVLPSSMSQTNPIGSNQILPPFPSINSNCDLSTTSANYKSNSHCNPVIAYQNYLASIECENMTQQQQQQQQQQTHQTSVYSYDIHGTVHYNNYGNEFHKKDNNFSNMADTNVHMAVMESNSSNSNNDTVGNSAQLGINTNDNGNNDNVTQQYIDLSLSIASSSSAESLLSAAITSDEDSRLTPVSFTHIHPLTSTSSFYAMNDNSSSQLCPNTFDPNTYTHDAGNMVGDCGQVDTSCEPTTETSKSLSSNDNFGEIIKKTIVESVSAVNKTNEHLHTTNSSSTLTNGDSTHMVNHISDAIEKMVVIQESNLISTTAISGLNGASDSDHNHVLTNGDCVKNIISPSTAGNIHHSPVNEHPCLYVASNVEFKLNNTKTVGKFRFMGQLTSTNNEAEPSSSNTELAYTSPSLQLNHPTISDASNCDSTLDCSSNIIQSKNDPPIEKKERKGKHKNGEAQIVETDENQQKQSSPRSPTTSRRRSTRLKKLEEKKESASKYSNNLNIDNSDQSQSNLGISENNNDMQSSMLSTNLTNGHFNSINDTNRRDSTTPSKVKDSGKKSKSKHKSKHSSKKKESKRKRAKSSKLLSTLTNKENNDSNSSRKASTSLFETESQNDNFSTPALQSDNNTQPKSINESPQKLSSDDSLTRPENLKSRWRRNFELDNGSTIAPSETSSEIKFRFENGQSIEEETNESPPYYETIEENIYLFERKKSKSKKETKKMVCDCILLREDRARGVMGCGDDCLNRMLMIECGWRCFLAEHCSNQRFQKKQYAKVEQFKTLKKGWGLRACEDIPPDTFIMEYVGEVIDPFDFHKRVEKYAKQKLEHHYFMALKADEIIDATCKGNVTRFVNHSCEPNSRTQKWTVNGELRIGFFTLKHVSAGEEITFDYQFQRYGKKAQKCYCGSQNCRGVIGGENANILTDGSKIPRKGSREEVESESNSESEFDNIQDVRLEEEIHALADNGGLRNRQNIILAARLMLRAEECQARLSLISIIMKTVEMAYLRLFLDYHGLQIIWSWMVEAEDIELKANLLKLLEILPIPNKNMLINSKVLKIVERWAQKDSPEWQQFFNFEEKLPVENEKSEIENNKLEDTSSEKLDDQSTSLEKSENVDKNAPENDTSPTKNALNYSNLSSKIVIKRKSKLNPDEQQTMPKKTNMSIGFLAQKLLIHWKDLKEEFKIPRVDRQTRHNDEREADLKSEENENRRAQCSSIVSDKRTDEEKRIDVDKEFTIGGLLGNKNRFQKRSTDTNRDNVRPQFFINSNISNQSSINKLSKEEHRKMFEIKLANVEYFESLKMYQKNIEAYEANCHNQLQMIQQLQLQALQQNDSTFKPTVNDMFSSSVELTNLYNEQLIPFTNNVNINQTGSCHYLSTPTTSQYQENTNVVTLKDIVPTFNNPLILLSSTESTHSETNISPYAIDNVDYSQVRYDSDDFIESMEKKMFDEIYPPPGIFYITKEGQTYFISLPNELSPTINIKENVTEPLPLSFTRKRPANDLPYNWDCSQLKGHTYYFNKNKHIKQWHPPPENQTFTYDDDQRIDLLDIGHELNYTSNSNSPHRIKKRDTERGFDSDLLNGETFGSKRKNLRKIQERFRNDVSQFVVKCLNPFMRPDCRKGRISNSEDFKYLARKLTHNVVAKEMKQCKNTGDLACNKAVKQKTHEYVKKYMYKFGSVYRTESFD</sequence>